<accession>A0A916YE86</accession>
<evidence type="ECO:0000256" key="4">
    <source>
        <dbReference type="SAM" id="Phobius"/>
    </source>
</evidence>
<feature type="transmembrane region" description="Helical" evidence="4">
    <location>
        <begin position="249"/>
        <end position="270"/>
    </location>
</feature>
<evidence type="ECO:0000256" key="1">
    <source>
        <dbReference type="ARBA" id="ARBA00022723"/>
    </source>
</evidence>
<evidence type="ECO:0000313" key="5">
    <source>
        <dbReference type="EMBL" id="GGD41173.1"/>
    </source>
</evidence>
<feature type="transmembrane region" description="Helical" evidence="4">
    <location>
        <begin position="224"/>
        <end position="242"/>
    </location>
</feature>
<keyword evidence="6" id="KW-1185">Reference proteome</keyword>
<feature type="transmembrane region" description="Helical" evidence="4">
    <location>
        <begin position="137"/>
        <end position="162"/>
    </location>
</feature>
<dbReference type="EMBL" id="BMHO01000001">
    <property type="protein sequence ID" value="GGD41173.1"/>
    <property type="molecule type" value="Genomic_DNA"/>
</dbReference>
<dbReference type="AlphaFoldDB" id="A0A916YE86"/>
<feature type="transmembrane region" description="Helical" evidence="4">
    <location>
        <begin position="26"/>
        <end position="45"/>
    </location>
</feature>
<evidence type="ECO:0000256" key="3">
    <source>
        <dbReference type="ARBA" id="ARBA00023004"/>
    </source>
</evidence>
<reference evidence="5" key="1">
    <citation type="journal article" date="2014" name="Int. J. Syst. Evol. Microbiol.">
        <title>Complete genome sequence of Corynebacterium casei LMG S-19264T (=DSM 44701T), isolated from a smear-ripened cheese.</title>
        <authorList>
            <consortium name="US DOE Joint Genome Institute (JGI-PGF)"/>
            <person name="Walter F."/>
            <person name="Albersmeier A."/>
            <person name="Kalinowski J."/>
            <person name="Ruckert C."/>
        </authorList>
    </citation>
    <scope>NUCLEOTIDE SEQUENCE</scope>
    <source>
        <strain evidence="5">CGMCC 1.15152</strain>
    </source>
</reference>
<gene>
    <name evidence="5" type="ORF">GCM10010915_22590</name>
</gene>
<organism evidence="5 6">
    <name type="scientific">Microbacterium faecale</name>
    <dbReference type="NCBI Taxonomy" id="1804630"/>
    <lineage>
        <taxon>Bacteria</taxon>
        <taxon>Bacillati</taxon>
        <taxon>Actinomycetota</taxon>
        <taxon>Actinomycetes</taxon>
        <taxon>Micrococcales</taxon>
        <taxon>Microbacteriaceae</taxon>
        <taxon>Microbacterium</taxon>
    </lineage>
</organism>
<dbReference type="GO" id="GO:0016491">
    <property type="term" value="F:oxidoreductase activity"/>
    <property type="evidence" value="ECO:0007669"/>
    <property type="project" value="UniProtKB-KW"/>
</dbReference>
<keyword evidence="4" id="KW-0812">Transmembrane</keyword>
<evidence type="ECO:0008006" key="7">
    <source>
        <dbReference type="Google" id="ProtNLM"/>
    </source>
</evidence>
<dbReference type="PANTHER" id="PTHR35457:SF1">
    <property type="entry name" value="HEME A SYNTHASE"/>
    <property type="match status" value="1"/>
</dbReference>
<evidence type="ECO:0000313" key="6">
    <source>
        <dbReference type="Proteomes" id="UP000633205"/>
    </source>
</evidence>
<comment type="caution">
    <text evidence="5">The sequence shown here is derived from an EMBL/GenBank/DDBJ whole genome shotgun (WGS) entry which is preliminary data.</text>
</comment>
<name>A0A916YE86_9MICO</name>
<feature type="transmembrane region" description="Helical" evidence="4">
    <location>
        <begin position="52"/>
        <end position="74"/>
    </location>
</feature>
<dbReference type="GO" id="GO:0046872">
    <property type="term" value="F:metal ion binding"/>
    <property type="evidence" value="ECO:0007669"/>
    <property type="project" value="UniProtKB-KW"/>
</dbReference>
<keyword evidence="3" id="KW-0408">Iron</keyword>
<protein>
    <recommendedName>
        <fullName evidence="7">Heme A synthase</fullName>
    </recommendedName>
</protein>
<keyword evidence="4" id="KW-0472">Membrane</keyword>
<keyword evidence="4" id="KW-1133">Transmembrane helix</keyword>
<proteinExistence type="predicted"/>
<feature type="transmembrane region" description="Helical" evidence="4">
    <location>
        <begin position="174"/>
        <end position="195"/>
    </location>
</feature>
<feature type="transmembrane region" description="Helical" evidence="4">
    <location>
        <begin position="276"/>
        <end position="297"/>
    </location>
</feature>
<keyword evidence="1" id="KW-0479">Metal-binding</keyword>
<sequence length="311" mass="31996">MCTPDSLVPTAELGIHGIIEFGNRTMTGVVGIVALVVLLLVLHAAGGRRSLVPALVFAVGGVVGAIGAYLGFTAMGFSGAVPLSVVLLLAAVAGAVHSLVITRVRRDLVTLAWIVLVGVMAQAVVGGSAVLTGLNPFIVGFHYASSLLLVCVTAAFLVRMNATSGPRELTVPRGYAILVHVGSLVLAATIAFGVLTTANGPHSGDEYVIRTGFDATILAHVHSWPGYAMSGIALAIVVLAWLRGLPTRGWSVTFLAVLIVQVLVGVWQANASLPPLLVGVHMVLAALSAAAYVALVLRMKRPISGSPSTPR</sequence>
<feature type="transmembrane region" description="Helical" evidence="4">
    <location>
        <begin position="80"/>
        <end position="101"/>
    </location>
</feature>
<evidence type="ECO:0000256" key="2">
    <source>
        <dbReference type="ARBA" id="ARBA00023002"/>
    </source>
</evidence>
<feature type="transmembrane region" description="Helical" evidence="4">
    <location>
        <begin position="108"/>
        <end position="131"/>
    </location>
</feature>
<dbReference type="Proteomes" id="UP000633205">
    <property type="component" value="Unassembled WGS sequence"/>
</dbReference>
<dbReference type="PANTHER" id="PTHR35457">
    <property type="entry name" value="HEME A SYNTHASE"/>
    <property type="match status" value="1"/>
</dbReference>
<keyword evidence="2" id="KW-0560">Oxidoreductase</keyword>
<reference evidence="5" key="2">
    <citation type="submission" date="2020-09" db="EMBL/GenBank/DDBJ databases">
        <authorList>
            <person name="Sun Q."/>
            <person name="Zhou Y."/>
        </authorList>
    </citation>
    <scope>NUCLEOTIDE SEQUENCE</scope>
    <source>
        <strain evidence="5">CGMCC 1.15152</strain>
    </source>
</reference>
<dbReference type="InterPro" id="IPR050450">
    <property type="entry name" value="COX15/CtaA_HemeA_synthase"/>
</dbReference>